<dbReference type="InterPro" id="IPR035897">
    <property type="entry name" value="Toll_tir_struct_dom_sf"/>
</dbReference>
<dbReference type="SMART" id="SM00255">
    <property type="entry name" value="TIR"/>
    <property type="match status" value="1"/>
</dbReference>
<dbReference type="InterPro" id="IPR044974">
    <property type="entry name" value="Disease_R_plants"/>
</dbReference>
<evidence type="ECO:0000256" key="2">
    <source>
        <dbReference type="ARBA" id="ARBA00022737"/>
    </source>
</evidence>
<dbReference type="InterPro" id="IPR055414">
    <property type="entry name" value="LRR_R13L4/SHOC2-like"/>
</dbReference>
<protein>
    <recommendedName>
        <fullName evidence="6">TIR domain-containing protein</fullName>
    </recommendedName>
</protein>
<dbReference type="Gene3D" id="3.40.50.300">
    <property type="entry name" value="P-loop containing nucleotide triphosphate hydrolases"/>
    <property type="match status" value="1"/>
</dbReference>
<evidence type="ECO:0000256" key="5">
    <source>
        <dbReference type="SAM" id="MobiDB-lite"/>
    </source>
</evidence>
<keyword evidence="1" id="KW-0433">Leucine-rich repeat</keyword>
<sequence length="1309" mass="149311">MEKGQSPREKKRRIAEKEITDGASASSSLPSIPTGGGSDQYDVFLSFRGSDTRKEFTDHLYCSLINGGTVPISVFRDDNSLEIGKDFNSEILDAITRSKISIPIISENYASSKWCLRELVRIMDCQKSMSHTVLPIFYKVLPSDVRYLNGNFGEAFHSRKRRFDKEDIQEGQRALTEVSNLNGWESEKFANGREGELVEEVVKTILSKLRRDFQLDIPDHLVGVDDHVNKIRNWVDIPAKHARMIAICGMGGIGKTTLAKVIYNQLSNKFEHRSFLPNIRETTHSKGILELQNLLIREILPHERGVCKVDDGISLIKSRFKGIKVLILLDDVDHRDQLYALAREPVFHQPKFEVDYKYELTELDVVHSSCLFKRHAFSMGHCPKDFEGISRDILSTMGGLPLAIKVIGSYLYGKTDGKVWQDVLKKLRNEPDRDVQRTLKISYDALEPGQKKIFLDIACFFVGKEIEDKYAIYMWKDCDFYPYQGIEELKLRCLIKIGDRGEFRMHDQLRDLGRSIFCQGQPPERCLKLWIEDEDLLRRGDPKMASVVQFCVEPNMSSSAINLHLPKLVVLELSLNKLTEDWSGWSSIMEAKGLKVLDLSHSKDLKGTPNFSAFTKLEILILRECRKLEKVCPSIGKVKSLGSLDLRDCYSITELPKEVGELQILKELLLDHTAIREIPSSISSLRMLKKLSALNCCLLVGIPSIGELTSLQHLDLGGCWSLRDIPNLENLSSLQHLNLSRCWSLEKLPDSIENLSSLEYLDLSDYSGWHFHRRHYRSSPLRLGVLTTLQGNIHREVDLSRSNFLREIPISIGNLQNLQYMDISYSAIEGFPSAIGRLEKLRRLIFKSHDGKRVGFKEKICEKFPSLFNIIRTFQSELPNSMQKDSLLNILRGSHNELRLMLGLSSGLTYIHVYYPIRRLPQLSCLKELEELHLYGCNELEYIPELPPSLLKLCVDSCSKLILPEFDEFRYLEELSIKRYNSIERMDLSKLNCLKGLDIEDCNNLVEIQGQGKLEFLETINICRCKSIERLILPKLQCLKRFHAGSCNNLVEIRGLDKAELLEALDIPNCESIERTPDLPSFVPLKKLEKIVLSGCRSIKRLILPELVCLKQLKVNYCRNLVDIRGLDKADLLEELDISYCESIERLPDLPCFATIKELNINGCSNLRDVESLERFLSCRSIYIEGCDSLEKLPNLSKFENLEHFTLQSCFGVTKIPGLEESGSLKHMTIIDCKAIETLPDLSGCKKLHALTVQFCEKLTQIRGLEKLELRCLEIYGCDSLETQPKSPEIDAACDCDPWDGDDGCIILR</sequence>
<dbReference type="Gene3D" id="1.10.8.430">
    <property type="entry name" value="Helical domain of apoptotic protease-activating factors"/>
    <property type="match status" value="1"/>
</dbReference>
<dbReference type="InterPro" id="IPR058192">
    <property type="entry name" value="WHD_ROQ1-like"/>
</dbReference>
<dbReference type="PRINTS" id="PR00364">
    <property type="entry name" value="DISEASERSIST"/>
</dbReference>
<dbReference type="InterPro" id="IPR001611">
    <property type="entry name" value="Leu-rich_rpt"/>
</dbReference>
<dbReference type="InterPro" id="IPR002182">
    <property type="entry name" value="NB-ARC"/>
</dbReference>
<dbReference type="Pfam" id="PF23598">
    <property type="entry name" value="LRR_14"/>
    <property type="match status" value="1"/>
</dbReference>
<gene>
    <name evidence="7" type="ORF">ACJRO7_026693</name>
</gene>
<evidence type="ECO:0000313" key="7">
    <source>
        <dbReference type="EMBL" id="KAL3729604.1"/>
    </source>
</evidence>
<dbReference type="Pfam" id="PF01582">
    <property type="entry name" value="TIR"/>
    <property type="match status" value="1"/>
</dbReference>
<feature type="domain" description="TIR" evidence="6">
    <location>
        <begin position="39"/>
        <end position="209"/>
    </location>
</feature>
<name>A0ABD3JP53_EUCGL</name>
<dbReference type="EMBL" id="JBJKBG010000007">
    <property type="protein sequence ID" value="KAL3729604.1"/>
    <property type="molecule type" value="Genomic_DNA"/>
</dbReference>
<dbReference type="PANTHER" id="PTHR11017:SF570">
    <property type="entry name" value="DISEASE RESISTANCE PROTEIN (TIR-NBS CLASS)-RELATED"/>
    <property type="match status" value="1"/>
</dbReference>
<keyword evidence="2" id="KW-0677">Repeat</keyword>
<dbReference type="PANTHER" id="PTHR11017">
    <property type="entry name" value="LEUCINE-RICH REPEAT-CONTAINING PROTEIN"/>
    <property type="match status" value="1"/>
</dbReference>
<dbReference type="Gene3D" id="3.80.10.10">
    <property type="entry name" value="Ribonuclease Inhibitor"/>
    <property type="match status" value="4"/>
</dbReference>
<dbReference type="SUPFAM" id="SSF52058">
    <property type="entry name" value="L domain-like"/>
    <property type="match status" value="3"/>
</dbReference>
<keyword evidence="3" id="KW-0611">Plant defense</keyword>
<dbReference type="InterPro" id="IPR000157">
    <property type="entry name" value="TIR_dom"/>
</dbReference>
<dbReference type="Proteomes" id="UP001634007">
    <property type="component" value="Unassembled WGS sequence"/>
</dbReference>
<dbReference type="InterPro" id="IPR027417">
    <property type="entry name" value="P-loop_NTPase"/>
</dbReference>
<keyword evidence="8" id="KW-1185">Reference proteome</keyword>
<accession>A0ABD3JP53</accession>
<evidence type="ECO:0000256" key="4">
    <source>
        <dbReference type="ARBA" id="ARBA00023027"/>
    </source>
</evidence>
<keyword evidence="4" id="KW-0520">NAD</keyword>
<dbReference type="FunFam" id="3.40.50.10140:FF:000007">
    <property type="entry name" value="Disease resistance protein (TIR-NBS-LRR class)"/>
    <property type="match status" value="1"/>
</dbReference>
<dbReference type="InterPro" id="IPR042197">
    <property type="entry name" value="Apaf_helical"/>
</dbReference>
<evidence type="ECO:0000259" key="6">
    <source>
        <dbReference type="PROSITE" id="PS50104"/>
    </source>
</evidence>
<dbReference type="PROSITE" id="PS51450">
    <property type="entry name" value="LRR"/>
    <property type="match status" value="1"/>
</dbReference>
<dbReference type="Gene3D" id="3.40.1170.20">
    <property type="entry name" value="tRNA intron endonuclease, N-terminal domain"/>
    <property type="match status" value="3"/>
</dbReference>
<evidence type="ECO:0000313" key="8">
    <source>
        <dbReference type="Proteomes" id="UP001634007"/>
    </source>
</evidence>
<dbReference type="InterPro" id="IPR032675">
    <property type="entry name" value="LRR_dom_sf"/>
</dbReference>
<dbReference type="PROSITE" id="PS50104">
    <property type="entry name" value="TIR"/>
    <property type="match status" value="1"/>
</dbReference>
<organism evidence="7 8">
    <name type="scientific">Eucalyptus globulus</name>
    <name type="common">Tasmanian blue gum</name>
    <dbReference type="NCBI Taxonomy" id="34317"/>
    <lineage>
        <taxon>Eukaryota</taxon>
        <taxon>Viridiplantae</taxon>
        <taxon>Streptophyta</taxon>
        <taxon>Embryophyta</taxon>
        <taxon>Tracheophyta</taxon>
        <taxon>Spermatophyta</taxon>
        <taxon>Magnoliopsida</taxon>
        <taxon>eudicotyledons</taxon>
        <taxon>Gunneridae</taxon>
        <taxon>Pentapetalae</taxon>
        <taxon>rosids</taxon>
        <taxon>malvids</taxon>
        <taxon>Myrtales</taxon>
        <taxon>Myrtaceae</taxon>
        <taxon>Myrtoideae</taxon>
        <taxon>Eucalypteae</taxon>
        <taxon>Eucalyptus</taxon>
    </lineage>
</organism>
<comment type="caution">
    <text evidence="7">The sequence shown here is derived from an EMBL/GenBank/DDBJ whole genome shotgun (WGS) entry which is preliminary data.</text>
</comment>
<evidence type="ECO:0000256" key="1">
    <source>
        <dbReference type="ARBA" id="ARBA00022614"/>
    </source>
</evidence>
<dbReference type="Pfam" id="PF23282">
    <property type="entry name" value="WHD_ROQ1"/>
    <property type="match status" value="1"/>
</dbReference>
<dbReference type="GO" id="GO:0051707">
    <property type="term" value="P:response to other organism"/>
    <property type="evidence" value="ECO:0007669"/>
    <property type="project" value="UniProtKB-ARBA"/>
</dbReference>
<proteinExistence type="predicted"/>
<reference evidence="7 8" key="1">
    <citation type="submission" date="2024-11" db="EMBL/GenBank/DDBJ databases">
        <title>Chromosome-level genome assembly of Eucalyptus globulus Labill. provides insights into its genome evolution.</title>
        <authorList>
            <person name="Li X."/>
        </authorList>
    </citation>
    <scope>NUCLEOTIDE SEQUENCE [LARGE SCALE GENOMIC DNA]</scope>
    <source>
        <strain evidence="7">CL2024</strain>
        <tissue evidence="7">Fresh tender leaves</tissue>
    </source>
</reference>
<dbReference type="GO" id="GO:0006952">
    <property type="term" value="P:defense response"/>
    <property type="evidence" value="ECO:0007669"/>
    <property type="project" value="UniProtKB-KW"/>
</dbReference>
<dbReference type="Gene3D" id="3.40.50.10140">
    <property type="entry name" value="Toll/interleukin-1 receptor homology (TIR) domain"/>
    <property type="match status" value="1"/>
</dbReference>
<dbReference type="SUPFAM" id="SSF52540">
    <property type="entry name" value="P-loop containing nucleoside triphosphate hydrolases"/>
    <property type="match status" value="1"/>
</dbReference>
<dbReference type="SUPFAM" id="SSF52200">
    <property type="entry name" value="Toll/Interleukin receptor TIR domain"/>
    <property type="match status" value="1"/>
</dbReference>
<dbReference type="Pfam" id="PF00931">
    <property type="entry name" value="NB-ARC"/>
    <property type="match status" value="1"/>
</dbReference>
<evidence type="ECO:0000256" key="3">
    <source>
        <dbReference type="ARBA" id="ARBA00022821"/>
    </source>
</evidence>
<feature type="region of interest" description="Disordered" evidence="5">
    <location>
        <begin position="1"/>
        <end position="34"/>
    </location>
</feature>